<dbReference type="GO" id="GO:0003700">
    <property type="term" value="F:DNA-binding transcription factor activity"/>
    <property type="evidence" value="ECO:0007669"/>
    <property type="project" value="InterPro"/>
</dbReference>
<dbReference type="SUPFAM" id="SSF53850">
    <property type="entry name" value="Periplasmic binding protein-like II"/>
    <property type="match status" value="1"/>
</dbReference>
<evidence type="ECO:0000313" key="6">
    <source>
        <dbReference type="EMBL" id="KEZ76741.1"/>
    </source>
</evidence>
<keyword evidence="2" id="KW-0805">Transcription regulation</keyword>
<dbReference type="PRINTS" id="PR00039">
    <property type="entry name" value="HTHLYSR"/>
</dbReference>
<dbReference type="RefSeq" id="WP_037339203.1">
    <property type="nucleotide sequence ID" value="NZ_APNK01000023.1"/>
</dbReference>
<dbReference type="Gene3D" id="3.40.190.290">
    <property type="match status" value="1"/>
</dbReference>
<proteinExistence type="inferred from homology"/>
<sequence>MNRYDCDRMLVAVLELGSFAAAARRIGVSSATASKMIARLEQQLGVQLIQRTTRALSATEAGQLYFEGIRGVLESLDELDTAVTTRSAEPAGHLRISVPHTFGVRWVVPSLNAFAARYQRISLDVSFADRAVNLVQEGYDAAVRIGRLTDSTLVARRLTSSRAWLVAAKGYLDQHGTPQTPGDLAKHDCVIDTNFPDPCIWRFDAGAHEPAVRVAVESRLSFSDAEAVLEAARAGLGVARIPGFVASSSVADGHLVRLLPRWTIPGTGVYVVHPAGRRPPHKVRLLIDWLVDYFDDPPAWEASG</sequence>
<dbReference type="Proteomes" id="UP000028302">
    <property type="component" value="Unassembled WGS sequence"/>
</dbReference>
<dbReference type="InterPro" id="IPR000847">
    <property type="entry name" value="LysR_HTH_N"/>
</dbReference>
<dbReference type="InterPro" id="IPR036388">
    <property type="entry name" value="WH-like_DNA-bd_sf"/>
</dbReference>
<dbReference type="PANTHER" id="PTHR30537:SF5">
    <property type="entry name" value="HTH-TYPE TRANSCRIPTIONAL ACTIVATOR TTDR-RELATED"/>
    <property type="match status" value="1"/>
</dbReference>
<dbReference type="eggNOG" id="COG0583">
    <property type="taxonomic scope" value="Bacteria"/>
</dbReference>
<evidence type="ECO:0000256" key="3">
    <source>
        <dbReference type="ARBA" id="ARBA00023125"/>
    </source>
</evidence>
<dbReference type="Pfam" id="PF00126">
    <property type="entry name" value="HTH_1"/>
    <property type="match status" value="1"/>
</dbReference>
<dbReference type="EMBL" id="APNK01000023">
    <property type="protein sequence ID" value="KEZ76741.1"/>
    <property type="molecule type" value="Genomic_DNA"/>
</dbReference>
<protein>
    <recommendedName>
        <fullName evidence="5">HTH lysR-type domain-containing protein</fullName>
    </recommendedName>
</protein>
<organism evidence="6 7">
    <name type="scientific">Salinisphaera hydrothermalis (strain C41B8)</name>
    <dbReference type="NCBI Taxonomy" id="1304275"/>
    <lineage>
        <taxon>Bacteria</taxon>
        <taxon>Pseudomonadati</taxon>
        <taxon>Pseudomonadota</taxon>
        <taxon>Gammaproteobacteria</taxon>
        <taxon>Salinisphaerales</taxon>
        <taxon>Salinisphaeraceae</taxon>
        <taxon>Salinisphaera</taxon>
    </lineage>
</organism>
<dbReference type="Gene3D" id="1.10.10.10">
    <property type="entry name" value="Winged helix-like DNA-binding domain superfamily/Winged helix DNA-binding domain"/>
    <property type="match status" value="1"/>
</dbReference>
<accession>A0A084IJ57</accession>
<dbReference type="InterPro" id="IPR036390">
    <property type="entry name" value="WH_DNA-bd_sf"/>
</dbReference>
<dbReference type="AlphaFoldDB" id="A0A084IJ57"/>
<keyword evidence="7" id="KW-1185">Reference proteome</keyword>
<dbReference type="SUPFAM" id="SSF46785">
    <property type="entry name" value="Winged helix' DNA-binding domain"/>
    <property type="match status" value="1"/>
</dbReference>
<dbReference type="PANTHER" id="PTHR30537">
    <property type="entry name" value="HTH-TYPE TRANSCRIPTIONAL REGULATOR"/>
    <property type="match status" value="1"/>
</dbReference>
<evidence type="ECO:0000256" key="2">
    <source>
        <dbReference type="ARBA" id="ARBA00023015"/>
    </source>
</evidence>
<dbReference type="FunFam" id="1.10.10.10:FF:000001">
    <property type="entry name" value="LysR family transcriptional regulator"/>
    <property type="match status" value="1"/>
</dbReference>
<evidence type="ECO:0000256" key="4">
    <source>
        <dbReference type="ARBA" id="ARBA00023163"/>
    </source>
</evidence>
<dbReference type="InterPro" id="IPR005119">
    <property type="entry name" value="LysR_subst-bd"/>
</dbReference>
<name>A0A084IJ57_SALHC</name>
<reference evidence="6 7" key="1">
    <citation type="submission" date="2013-03" db="EMBL/GenBank/DDBJ databases">
        <title>Salinisphaera hydrothermalis C41B8 Genome Sequencing.</title>
        <authorList>
            <person name="Li C."/>
            <person name="Lai Q."/>
            <person name="Shao Z."/>
        </authorList>
    </citation>
    <scope>NUCLEOTIDE SEQUENCE [LARGE SCALE GENOMIC DNA]</scope>
    <source>
        <strain evidence="6 7">C41B8</strain>
    </source>
</reference>
<dbReference type="InterPro" id="IPR058163">
    <property type="entry name" value="LysR-type_TF_proteobact-type"/>
</dbReference>
<evidence type="ECO:0000259" key="5">
    <source>
        <dbReference type="PROSITE" id="PS50931"/>
    </source>
</evidence>
<dbReference type="Pfam" id="PF03466">
    <property type="entry name" value="LysR_substrate"/>
    <property type="match status" value="1"/>
</dbReference>
<dbReference type="CDD" id="cd08422">
    <property type="entry name" value="PBP2_CrgA_like"/>
    <property type="match status" value="1"/>
</dbReference>
<dbReference type="STRING" id="1304275.C41B8_13435"/>
<feature type="domain" description="HTH lysR-type" evidence="5">
    <location>
        <begin position="8"/>
        <end position="59"/>
    </location>
</feature>
<dbReference type="GO" id="GO:0003677">
    <property type="term" value="F:DNA binding"/>
    <property type="evidence" value="ECO:0007669"/>
    <property type="project" value="UniProtKB-KW"/>
</dbReference>
<keyword evidence="4" id="KW-0804">Transcription</keyword>
<gene>
    <name evidence="6" type="ORF">C41B8_13435</name>
</gene>
<comment type="caution">
    <text evidence="6">The sequence shown here is derived from an EMBL/GenBank/DDBJ whole genome shotgun (WGS) entry which is preliminary data.</text>
</comment>
<dbReference type="PROSITE" id="PS50931">
    <property type="entry name" value="HTH_LYSR"/>
    <property type="match status" value="1"/>
</dbReference>
<evidence type="ECO:0000256" key="1">
    <source>
        <dbReference type="ARBA" id="ARBA00009437"/>
    </source>
</evidence>
<evidence type="ECO:0000313" key="7">
    <source>
        <dbReference type="Proteomes" id="UP000028302"/>
    </source>
</evidence>
<keyword evidence="3" id="KW-0238">DNA-binding</keyword>
<dbReference type="OrthoDB" id="9786526at2"/>
<comment type="similarity">
    <text evidence="1">Belongs to the LysR transcriptional regulatory family.</text>
</comment>